<dbReference type="SUPFAM" id="SSF55486">
    <property type="entry name" value="Metalloproteases ('zincins'), catalytic domain"/>
    <property type="match status" value="1"/>
</dbReference>
<dbReference type="InterPro" id="IPR013858">
    <property type="entry name" value="Peptidase_M10B_C"/>
</dbReference>
<keyword evidence="12" id="KW-0843">Virulence</keyword>
<dbReference type="PROSITE" id="PS00330">
    <property type="entry name" value="HEMOLYSIN_CALCIUM"/>
    <property type="match status" value="1"/>
</dbReference>
<evidence type="ECO:0000256" key="9">
    <source>
        <dbReference type="ARBA" id="ARBA00022737"/>
    </source>
</evidence>
<dbReference type="AlphaFoldDB" id="A0A5C4R584"/>
<dbReference type="GO" id="GO:0006508">
    <property type="term" value="P:proteolysis"/>
    <property type="evidence" value="ECO:0007669"/>
    <property type="project" value="UniProtKB-KW"/>
</dbReference>
<proteinExistence type="inferred from homology"/>
<dbReference type="RefSeq" id="WP_139598887.1">
    <property type="nucleotide sequence ID" value="NZ_VDDC01000021.1"/>
</dbReference>
<dbReference type="SUPFAM" id="SSF89260">
    <property type="entry name" value="Collagen-binding domain"/>
    <property type="match status" value="1"/>
</dbReference>
<keyword evidence="9" id="KW-0677">Repeat</keyword>
<dbReference type="Pfam" id="PF04151">
    <property type="entry name" value="PPC"/>
    <property type="match status" value="1"/>
</dbReference>
<reference evidence="15 16" key="1">
    <citation type="submission" date="2019-06" db="EMBL/GenBank/DDBJ databases">
        <authorList>
            <person name="Li J."/>
        </authorList>
    </citation>
    <scope>NUCLEOTIDE SEQUENCE [LARGE SCALE GENOMIC DNA]</scope>
    <source>
        <strain evidence="15 16">CGMCC 1.8012</strain>
    </source>
</reference>
<evidence type="ECO:0000313" key="15">
    <source>
        <dbReference type="EMBL" id="TNH38911.1"/>
    </source>
</evidence>
<evidence type="ECO:0000256" key="6">
    <source>
        <dbReference type="ARBA" id="ARBA00022656"/>
    </source>
</evidence>
<dbReference type="InterPro" id="IPR034033">
    <property type="entry name" value="Serralysin-like"/>
</dbReference>
<dbReference type="GO" id="GO:0090729">
    <property type="term" value="F:toxin activity"/>
    <property type="evidence" value="ECO:0007669"/>
    <property type="project" value="UniProtKB-KW"/>
</dbReference>
<comment type="caution">
    <text evidence="15">The sequence shown here is derived from an EMBL/GenBank/DDBJ whole genome shotgun (WGS) entry which is preliminary data.</text>
</comment>
<dbReference type="Pfam" id="PF00413">
    <property type="entry name" value="Peptidase_M10"/>
    <property type="match status" value="1"/>
</dbReference>
<dbReference type="SUPFAM" id="SSF51120">
    <property type="entry name" value="beta-Roll"/>
    <property type="match status" value="3"/>
</dbReference>
<organism evidence="15 16">
    <name type="scientific">Paracoccus haeundaensis</name>
    <dbReference type="NCBI Taxonomy" id="225362"/>
    <lineage>
        <taxon>Bacteria</taxon>
        <taxon>Pseudomonadati</taxon>
        <taxon>Pseudomonadota</taxon>
        <taxon>Alphaproteobacteria</taxon>
        <taxon>Rhodobacterales</taxon>
        <taxon>Paracoccaceae</taxon>
        <taxon>Paracoccus</taxon>
    </lineage>
</organism>
<dbReference type="InterPro" id="IPR003995">
    <property type="entry name" value="RTX_toxin_determinant-A"/>
</dbReference>
<dbReference type="GO" id="GO:0005615">
    <property type="term" value="C:extracellular space"/>
    <property type="evidence" value="ECO:0007669"/>
    <property type="project" value="InterPro"/>
</dbReference>
<evidence type="ECO:0000256" key="5">
    <source>
        <dbReference type="ARBA" id="ARBA00022525"/>
    </source>
</evidence>
<dbReference type="Gene3D" id="2.150.10.10">
    <property type="entry name" value="Serralysin-like metalloprotease, C-terminal"/>
    <property type="match status" value="3"/>
</dbReference>
<evidence type="ECO:0000256" key="3">
    <source>
        <dbReference type="ARBA" id="ARBA00004613"/>
    </source>
</evidence>
<keyword evidence="6" id="KW-0800">Toxin</keyword>
<evidence type="ECO:0000256" key="13">
    <source>
        <dbReference type="ARBA" id="ARBA00023136"/>
    </source>
</evidence>
<comment type="similarity">
    <text evidence="4">Belongs to the peptidase M10B family.</text>
</comment>
<dbReference type="InterPro" id="IPR018511">
    <property type="entry name" value="Hemolysin-typ_Ca-bd_CS"/>
</dbReference>
<comment type="cofactor">
    <cofactor evidence="1">
        <name>Ca(2+)</name>
        <dbReference type="ChEBI" id="CHEBI:29108"/>
    </cofactor>
</comment>
<protein>
    <submittedName>
        <fullName evidence="15">Matrixin family metalloprotease</fullName>
    </submittedName>
</protein>
<keyword evidence="8" id="KW-0479">Metal-binding</keyword>
<dbReference type="InterPro" id="IPR011049">
    <property type="entry name" value="Serralysin-like_metalloprot_C"/>
</dbReference>
<evidence type="ECO:0000256" key="10">
    <source>
        <dbReference type="ARBA" id="ARBA00022801"/>
    </source>
</evidence>
<dbReference type="GO" id="GO:0008270">
    <property type="term" value="F:zinc ion binding"/>
    <property type="evidence" value="ECO:0007669"/>
    <property type="project" value="InterPro"/>
</dbReference>
<dbReference type="CDD" id="cd04277">
    <property type="entry name" value="ZnMc_serralysin_like"/>
    <property type="match status" value="1"/>
</dbReference>
<dbReference type="Gene3D" id="2.60.120.380">
    <property type="match status" value="1"/>
</dbReference>
<dbReference type="SMART" id="SM00235">
    <property type="entry name" value="ZnMc"/>
    <property type="match status" value="1"/>
</dbReference>
<dbReference type="PANTHER" id="PTHR38340">
    <property type="entry name" value="S-LAYER PROTEIN"/>
    <property type="match status" value="1"/>
</dbReference>
<sequence>MCQICANLRPYDKSCAGSEFAGSTVDLLSATLREQGDAPGGRGTPYRMAPGDVFNGTVGFSGDNDWVAVRLEAGTTYRIALNGISLSDPLLELRGPDGRVVAVNDDGGPGLDSLITIAPTQTGTYYVNAGAYSSGTGSYQLVVTEAPVPRPAPMAELATYLIDGFWADTGQSARSFDMSRDNIITYDFSGLTPQGRALARDAMQAWSAVANLRFVEQRGDADITFDDNQDGAFAQSTIMDGRILRSSINVSTDWISQDGARIGTYSYQTYVHEIGHALGLGHQGPYNGSGNFADDAWFVNDSWQASVMSYFGQDENPNIAASGAYLASLMPADIIAIQRLYGAAGAGSLTAGNTVYGVGHTLGSSWLGRVFSAQDGGSHQTVQNARGVAMTIYDAGGHDVLNFSNDGQAQRIDLRPGAMSDIYGLRGNLQIAQNTVIEGYVAGSGNDAVHGNAAGNVLRGMGGHDRLSGGWGNDILHGGAGNDTLLGDVGADRLFGDAGNDVLTDLQGDNAMAGGTGDDRLTAGAGRDSLYGDDGADIILAGAGDDLIRGGAGFDTIRAGAGHDRAEGGLGNDIVDGGWGNDRLFGQQGNDTMVGGLGADSMAGGLGADTFRFFSAADSSLAAPDLIVDFDPDRDVIDLRALDVDYVGRGPLAGDAAVRWDHANGMTRVLVDVDGDRLPDMLIRLSGRLQLDADSFLL</sequence>
<dbReference type="Gene3D" id="3.40.390.10">
    <property type="entry name" value="Collagenase (Catalytic Domain)"/>
    <property type="match status" value="1"/>
</dbReference>
<keyword evidence="16" id="KW-1185">Reference proteome</keyword>
<accession>A0A5C4R584</accession>
<dbReference type="InterPro" id="IPR001818">
    <property type="entry name" value="Pept_M10_metallopeptidase"/>
</dbReference>
<evidence type="ECO:0000256" key="4">
    <source>
        <dbReference type="ARBA" id="ARBA00009490"/>
    </source>
</evidence>
<dbReference type="PANTHER" id="PTHR38340:SF1">
    <property type="entry name" value="S-LAYER PROTEIN"/>
    <property type="match status" value="1"/>
</dbReference>
<dbReference type="Pfam" id="PF00353">
    <property type="entry name" value="HemolysinCabind"/>
    <property type="match status" value="3"/>
</dbReference>
<dbReference type="GO" id="GO:0005509">
    <property type="term" value="F:calcium ion binding"/>
    <property type="evidence" value="ECO:0007669"/>
    <property type="project" value="InterPro"/>
</dbReference>
<feature type="domain" description="Peptidase metallopeptidase" evidence="14">
    <location>
        <begin position="174"/>
        <end position="313"/>
    </location>
</feature>
<gene>
    <name evidence="15" type="ORF">FHD67_12740</name>
</gene>
<keyword evidence="5" id="KW-0964">Secreted</keyword>
<evidence type="ECO:0000256" key="7">
    <source>
        <dbReference type="ARBA" id="ARBA00022670"/>
    </source>
</evidence>
<keyword evidence="13" id="KW-0472">Membrane</keyword>
<dbReference type="GO" id="GO:0016020">
    <property type="term" value="C:membrane"/>
    <property type="evidence" value="ECO:0007669"/>
    <property type="project" value="UniProtKB-SubCell"/>
</dbReference>
<dbReference type="InterPro" id="IPR001343">
    <property type="entry name" value="Hemolysn_Ca-bd"/>
</dbReference>
<comment type="subcellular location">
    <subcellularLocation>
        <location evidence="2">Membrane</location>
    </subcellularLocation>
    <subcellularLocation>
        <location evidence="3">Secreted</location>
    </subcellularLocation>
</comment>
<dbReference type="GO" id="GO:0031012">
    <property type="term" value="C:extracellular matrix"/>
    <property type="evidence" value="ECO:0007669"/>
    <property type="project" value="InterPro"/>
</dbReference>
<keyword evidence="15" id="KW-0482">Metalloprotease</keyword>
<dbReference type="InterPro" id="IPR024079">
    <property type="entry name" value="MetalloPept_cat_dom_sf"/>
</dbReference>
<dbReference type="PRINTS" id="PR00313">
    <property type="entry name" value="CABNDNGRPT"/>
</dbReference>
<keyword evidence="7 15" id="KW-0645">Protease</keyword>
<evidence type="ECO:0000256" key="8">
    <source>
        <dbReference type="ARBA" id="ARBA00022723"/>
    </source>
</evidence>
<dbReference type="Proteomes" id="UP000304880">
    <property type="component" value="Unassembled WGS sequence"/>
</dbReference>
<dbReference type="Pfam" id="PF08548">
    <property type="entry name" value="Peptidase_M10_C"/>
    <property type="match status" value="1"/>
</dbReference>
<evidence type="ECO:0000256" key="12">
    <source>
        <dbReference type="ARBA" id="ARBA00023026"/>
    </source>
</evidence>
<keyword evidence="10" id="KW-0378">Hydrolase</keyword>
<name>A0A5C4R584_9RHOB</name>
<dbReference type="InterPro" id="IPR050557">
    <property type="entry name" value="RTX_toxin/Mannuronan_C5-epim"/>
</dbReference>
<evidence type="ECO:0000256" key="1">
    <source>
        <dbReference type="ARBA" id="ARBA00001913"/>
    </source>
</evidence>
<dbReference type="InterPro" id="IPR007280">
    <property type="entry name" value="Peptidase_C_arc/bac"/>
</dbReference>
<keyword evidence="11" id="KW-0862">Zinc</keyword>
<dbReference type="EMBL" id="VDDC01000021">
    <property type="protein sequence ID" value="TNH38911.1"/>
    <property type="molecule type" value="Genomic_DNA"/>
</dbReference>
<evidence type="ECO:0000259" key="14">
    <source>
        <dbReference type="SMART" id="SM00235"/>
    </source>
</evidence>
<evidence type="ECO:0000256" key="2">
    <source>
        <dbReference type="ARBA" id="ARBA00004370"/>
    </source>
</evidence>
<evidence type="ECO:0000313" key="16">
    <source>
        <dbReference type="Proteomes" id="UP000304880"/>
    </source>
</evidence>
<evidence type="ECO:0000256" key="11">
    <source>
        <dbReference type="ARBA" id="ARBA00022833"/>
    </source>
</evidence>
<dbReference type="PRINTS" id="PR01488">
    <property type="entry name" value="RTXTOXINA"/>
</dbReference>
<dbReference type="GO" id="GO:0004222">
    <property type="term" value="F:metalloendopeptidase activity"/>
    <property type="evidence" value="ECO:0007669"/>
    <property type="project" value="InterPro"/>
</dbReference>
<dbReference type="InterPro" id="IPR006026">
    <property type="entry name" value="Peptidase_Metallo"/>
</dbReference>